<keyword evidence="3" id="KW-1185">Reference proteome</keyword>
<evidence type="ECO:0000313" key="3">
    <source>
        <dbReference type="Proteomes" id="UP001500456"/>
    </source>
</evidence>
<dbReference type="InterPro" id="IPR013762">
    <property type="entry name" value="Integrase-like_cat_sf"/>
</dbReference>
<dbReference type="InterPro" id="IPR011010">
    <property type="entry name" value="DNA_brk_join_enz"/>
</dbReference>
<evidence type="ECO:0000313" key="2">
    <source>
        <dbReference type="EMBL" id="GAA3973875.1"/>
    </source>
</evidence>
<evidence type="ECO:0000256" key="1">
    <source>
        <dbReference type="ARBA" id="ARBA00023172"/>
    </source>
</evidence>
<dbReference type="EMBL" id="BAAAZX010000001">
    <property type="protein sequence ID" value="GAA3973875.1"/>
    <property type="molecule type" value="Genomic_DNA"/>
</dbReference>
<comment type="caution">
    <text evidence="2">The sequence shown here is derived from an EMBL/GenBank/DDBJ whole genome shotgun (WGS) entry which is preliminary data.</text>
</comment>
<organism evidence="2 3">
    <name type="scientific">Streptomyces plumbiresistens</name>
    <dbReference type="NCBI Taxonomy" id="511811"/>
    <lineage>
        <taxon>Bacteria</taxon>
        <taxon>Bacillati</taxon>
        <taxon>Actinomycetota</taxon>
        <taxon>Actinomycetes</taxon>
        <taxon>Kitasatosporales</taxon>
        <taxon>Streptomycetaceae</taxon>
        <taxon>Streptomyces</taxon>
    </lineage>
</organism>
<dbReference type="Gene3D" id="1.10.443.10">
    <property type="entry name" value="Intergrase catalytic core"/>
    <property type="match status" value="1"/>
</dbReference>
<gene>
    <name evidence="2" type="ORF">GCM10022232_01300</name>
</gene>
<sequence length="157" mass="17655">MGPHPLGLTKDGDDNAIIYVDQALMSVLKVQWERQQMWKEELGALWTDQGLVFARDGYRLRKDGITPGGPQDAGQVSARWRTIRERLDLPDRFRIHDWRHGKVTNDLDAGENPVEVSANVRHHSPGYTMAQHRKRRVEGARKLAAGTAQRIGLGGIA</sequence>
<proteinExistence type="predicted"/>
<protein>
    <recommendedName>
        <fullName evidence="4">Tyr recombinase domain-containing protein</fullName>
    </recommendedName>
</protein>
<dbReference type="SUPFAM" id="SSF56349">
    <property type="entry name" value="DNA breaking-rejoining enzymes"/>
    <property type="match status" value="1"/>
</dbReference>
<keyword evidence="1" id="KW-0233">DNA recombination</keyword>
<dbReference type="Proteomes" id="UP001500456">
    <property type="component" value="Unassembled WGS sequence"/>
</dbReference>
<name>A0ABP7Q236_9ACTN</name>
<reference evidence="3" key="1">
    <citation type="journal article" date="2019" name="Int. J. Syst. Evol. Microbiol.">
        <title>The Global Catalogue of Microorganisms (GCM) 10K type strain sequencing project: providing services to taxonomists for standard genome sequencing and annotation.</title>
        <authorList>
            <consortium name="The Broad Institute Genomics Platform"/>
            <consortium name="The Broad Institute Genome Sequencing Center for Infectious Disease"/>
            <person name="Wu L."/>
            <person name="Ma J."/>
        </authorList>
    </citation>
    <scope>NUCLEOTIDE SEQUENCE [LARGE SCALE GENOMIC DNA]</scope>
    <source>
        <strain evidence="3">JCM 16924</strain>
    </source>
</reference>
<evidence type="ECO:0008006" key="4">
    <source>
        <dbReference type="Google" id="ProtNLM"/>
    </source>
</evidence>
<accession>A0ABP7Q236</accession>